<feature type="transmembrane region" description="Helical" evidence="7">
    <location>
        <begin position="409"/>
        <end position="429"/>
    </location>
</feature>
<dbReference type="EMBL" id="CAMGYJ010000008">
    <property type="protein sequence ID" value="CAI0455648.1"/>
    <property type="molecule type" value="Genomic_DNA"/>
</dbReference>
<feature type="transmembrane region" description="Helical" evidence="7">
    <location>
        <begin position="312"/>
        <end position="332"/>
    </location>
</feature>
<dbReference type="PANTHER" id="PTHR31218">
    <property type="entry name" value="WAT1-RELATED PROTEIN"/>
    <property type="match status" value="1"/>
</dbReference>
<feature type="transmembrane region" description="Helical" evidence="7">
    <location>
        <begin position="126"/>
        <end position="147"/>
    </location>
</feature>
<evidence type="ECO:0000313" key="10">
    <source>
        <dbReference type="Proteomes" id="UP001154282"/>
    </source>
</evidence>
<feature type="transmembrane region" description="Helical" evidence="7">
    <location>
        <begin position="201"/>
        <end position="219"/>
    </location>
</feature>
<evidence type="ECO:0000313" key="9">
    <source>
        <dbReference type="EMBL" id="CAI0455648.1"/>
    </source>
</evidence>
<feature type="compositionally biased region" description="Polar residues" evidence="6">
    <location>
        <begin position="473"/>
        <end position="482"/>
    </location>
</feature>
<evidence type="ECO:0000256" key="4">
    <source>
        <dbReference type="ARBA" id="ARBA00022989"/>
    </source>
</evidence>
<dbReference type="InterPro" id="IPR037185">
    <property type="entry name" value="EmrE-like"/>
</dbReference>
<feature type="region of interest" description="Disordered" evidence="6">
    <location>
        <begin position="465"/>
        <end position="487"/>
    </location>
</feature>
<dbReference type="AlphaFoldDB" id="A0AAV0NB28"/>
<protein>
    <recommendedName>
        <fullName evidence="8">EamA domain-containing protein</fullName>
    </recommendedName>
</protein>
<feature type="transmembrane region" description="Helical" evidence="7">
    <location>
        <begin position="225"/>
        <end position="247"/>
    </location>
</feature>
<feature type="transmembrane region" description="Helical" evidence="7">
    <location>
        <begin position="435"/>
        <end position="453"/>
    </location>
</feature>
<keyword evidence="4 7" id="KW-1133">Transmembrane helix</keyword>
<dbReference type="GO" id="GO:0016020">
    <property type="term" value="C:membrane"/>
    <property type="evidence" value="ECO:0007669"/>
    <property type="project" value="UniProtKB-SubCell"/>
</dbReference>
<organism evidence="9 10">
    <name type="scientific">Linum tenue</name>
    <dbReference type="NCBI Taxonomy" id="586396"/>
    <lineage>
        <taxon>Eukaryota</taxon>
        <taxon>Viridiplantae</taxon>
        <taxon>Streptophyta</taxon>
        <taxon>Embryophyta</taxon>
        <taxon>Tracheophyta</taxon>
        <taxon>Spermatophyta</taxon>
        <taxon>Magnoliopsida</taxon>
        <taxon>eudicotyledons</taxon>
        <taxon>Gunneridae</taxon>
        <taxon>Pentapetalae</taxon>
        <taxon>rosids</taxon>
        <taxon>fabids</taxon>
        <taxon>Malpighiales</taxon>
        <taxon>Linaceae</taxon>
        <taxon>Linum</taxon>
    </lineage>
</organism>
<evidence type="ECO:0000256" key="3">
    <source>
        <dbReference type="ARBA" id="ARBA00022692"/>
    </source>
</evidence>
<comment type="similarity">
    <text evidence="2">Belongs to the drug/metabolite transporter (DMT) superfamily. Plant drug/metabolite exporter (P-DME) (TC 2.A.7.4) family.</text>
</comment>
<feature type="compositionally biased region" description="Pro residues" evidence="6">
    <location>
        <begin position="1"/>
        <end position="29"/>
    </location>
</feature>
<evidence type="ECO:0000256" key="1">
    <source>
        <dbReference type="ARBA" id="ARBA00004141"/>
    </source>
</evidence>
<dbReference type="SUPFAM" id="SSF103481">
    <property type="entry name" value="Multidrug resistance efflux transporter EmrE"/>
    <property type="match status" value="2"/>
</dbReference>
<sequence length="500" mass="53983">MLPPPTPLLLPPLTPPFLRPGPPTPPQPPLTKSRTLKRKELATGAVVADVEEGVRPPVADGVRPPVADGVRPPVADGVRPPEADGVRSPFADGVRNPSADRWFSHQSDSLSKQRDRSEKKMTAMSYFLESVLPFSVMVGLELISVALNTLFKAATLQGMSYHVFVVYDYATAALVLLPAVYISRRSTSTLPPLTSRMIWKICLLGIIGGASKMMGYTGINFSSPTLSSALSNLTPAFTFIFAVMFRMEKVTMRRRSSQAKIVGTIAAITGAFVITFYKGPPISFATTTPPSSVLSQLDQQPFQVSSSTTPNWILGSVFLTIQYILIPLWCVVLTQIMEEYPAELTVTFLYDLVVCVFAAVVALIAEGTSSSAWLLSSRIAFASVLCSGVFGSCMSNAIDAWALRVKGPLFVAMFSPFSMVIAVVMGVVFLGDPLLLGSLIGATIISAGFYMLMWGKAKEIDNSETKLEEDPCHNSSSLQAPQSGEDVHAPLLQSYKTEQV</sequence>
<name>A0AAV0NB28_9ROSI</name>
<dbReference type="InterPro" id="IPR030184">
    <property type="entry name" value="WAT1-related"/>
</dbReference>
<evidence type="ECO:0000256" key="2">
    <source>
        <dbReference type="ARBA" id="ARBA00007635"/>
    </source>
</evidence>
<accession>A0AAV0NB28</accession>
<comment type="subcellular location">
    <subcellularLocation>
        <location evidence="1">Membrane</location>
        <topology evidence="1">Multi-pass membrane protein</topology>
    </subcellularLocation>
</comment>
<dbReference type="Proteomes" id="UP001154282">
    <property type="component" value="Unassembled WGS sequence"/>
</dbReference>
<evidence type="ECO:0000256" key="5">
    <source>
        <dbReference type="ARBA" id="ARBA00023136"/>
    </source>
</evidence>
<evidence type="ECO:0000256" key="6">
    <source>
        <dbReference type="SAM" id="MobiDB-lite"/>
    </source>
</evidence>
<feature type="transmembrane region" description="Helical" evidence="7">
    <location>
        <begin position="259"/>
        <end position="277"/>
    </location>
</feature>
<feature type="region of interest" description="Disordered" evidence="6">
    <location>
        <begin position="1"/>
        <end position="37"/>
    </location>
</feature>
<feature type="region of interest" description="Disordered" evidence="6">
    <location>
        <begin position="50"/>
        <end position="116"/>
    </location>
</feature>
<feature type="domain" description="EamA" evidence="8">
    <location>
        <begin position="143"/>
        <end position="275"/>
    </location>
</feature>
<reference evidence="9" key="1">
    <citation type="submission" date="2022-08" db="EMBL/GenBank/DDBJ databases">
        <authorList>
            <person name="Gutierrez-Valencia J."/>
        </authorList>
    </citation>
    <scope>NUCLEOTIDE SEQUENCE</scope>
</reference>
<gene>
    <name evidence="9" type="ORF">LITE_LOCUS32438</name>
</gene>
<feature type="transmembrane region" description="Helical" evidence="7">
    <location>
        <begin position="344"/>
        <end position="365"/>
    </location>
</feature>
<comment type="caution">
    <text evidence="9">The sequence shown here is derived from an EMBL/GenBank/DDBJ whole genome shotgun (WGS) entry which is preliminary data.</text>
</comment>
<proteinExistence type="inferred from homology"/>
<dbReference type="Pfam" id="PF00892">
    <property type="entry name" value="EamA"/>
    <property type="match status" value="1"/>
</dbReference>
<dbReference type="InterPro" id="IPR000620">
    <property type="entry name" value="EamA_dom"/>
</dbReference>
<keyword evidence="3 7" id="KW-0812">Transmembrane</keyword>
<keyword evidence="5 7" id="KW-0472">Membrane</keyword>
<feature type="transmembrane region" description="Helical" evidence="7">
    <location>
        <begin position="377"/>
        <end position="397"/>
    </location>
</feature>
<keyword evidence="10" id="KW-1185">Reference proteome</keyword>
<evidence type="ECO:0000259" key="8">
    <source>
        <dbReference type="Pfam" id="PF00892"/>
    </source>
</evidence>
<dbReference type="GO" id="GO:0022857">
    <property type="term" value="F:transmembrane transporter activity"/>
    <property type="evidence" value="ECO:0007669"/>
    <property type="project" value="InterPro"/>
</dbReference>
<feature type="transmembrane region" description="Helical" evidence="7">
    <location>
        <begin position="159"/>
        <end position="181"/>
    </location>
</feature>
<evidence type="ECO:0000256" key="7">
    <source>
        <dbReference type="SAM" id="Phobius"/>
    </source>
</evidence>